<proteinExistence type="predicted"/>
<gene>
    <name evidence="2" type="ORF">PoB_002429500</name>
</gene>
<protein>
    <submittedName>
        <fullName evidence="2">Uncharacterized protein</fullName>
    </submittedName>
</protein>
<dbReference type="EMBL" id="BLXT01002806">
    <property type="protein sequence ID" value="GFN97789.1"/>
    <property type="molecule type" value="Genomic_DNA"/>
</dbReference>
<keyword evidence="3" id="KW-1185">Reference proteome</keyword>
<evidence type="ECO:0000313" key="2">
    <source>
        <dbReference type="EMBL" id="GFN97789.1"/>
    </source>
</evidence>
<reference evidence="2 3" key="1">
    <citation type="journal article" date="2021" name="Elife">
        <title>Chloroplast acquisition without the gene transfer in kleptoplastic sea slugs, Plakobranchus ocellatus.</title>
        <authorList>
            <person name="Maeda T."/>
            <person name="Takahashi S."/>
            <person name="Yoshida T."/>
            <person name="Shimamura S."/>
            <person name="Takaki Y."/>
            <person name="Nagai Y."/>
            <person name="Toyoda A."/>
            <person name="Suzuki Y."/>
            <person name="Arimoto A."/>
            <person name="Ishii H."/>
            <person name="Satoh N."/>
            <person name="Nishiyama T."/>
            <person name="Hasebe M."/>
            <person name="Maruyama T."/>
            <person name="Minagawa J."/>
            <person name="Obokata J."/>
            <person name="Shigenobu S."/>
        </authorList>
    </citation>
    <scope>NUCLEOTIDE SEQUENCE [LARGE SCALE GENOMIC DNA]</scope>
</reference>
<dbReference type="AlphaFoldDB" id="A0AAV3ZPZ4"/>
<evidence type="ECO:0000256" key="1">
    <source>
        <dbReference type="SAM" id="MobiDB-lite"/>
    </source>
</evidence>
<accession>A0AAV3ZPZ4</accession>
<comment type="caution">
    <text evidence="2">The sequence shown here is derived from an EMBL/GenBank/DDBJ whole genome shotgun (WGS) entry which is preliminary data.</text>
</comment>
<organism evidence="2 3">
    <name type="scientific">Plakobranchus ocellatus</name>
    <dbReference type="NCBI Taxonomy" id="259542"/>
    <lineage>
        <taxon>Eukaryota</taxon>
        <taxon>Metazoa</taxon>
        <taxon>Spiralia</taxon>
        <taxon>Lophotrochozoa</taxon>
        <taxon>Mollusca</taxon>
        <taxon>Gastropoda</taxon>
        <taxon>Heterobranchia</taxon>
        <taxon>Euthyneura</taxon>
        <taxon>Panpulmonata</taxon>
        <taxon>Sacoglossa</taxon>
        <taxon>Placobranchoidea</taxon>
        <taxon>Plakobranchidae</taxon>
        <taxon>Plakobranchus</taxon>
    </lineage>
</organism>
<feature type="region of interest" description="Disordered" evidence="1">
    <location>
        <begin position="105"/>
        <end position="133"/>
    </location>
</feature>
<evidence type="ECO:0000313" key="3">
    <source>
        <dbReference type="Proteomes" id="UP000735302"/>
    </source>
</evidence>
<sequence length="172" mass="19480">MAEKKMLATPEAHYALNCKISENILQAEFEAQDRKSERFRRKMDREIFHARQGLADIKARTPSPRSASCQQAEEEFALVDDPDSNLLAFKTKRNLVMSKRISSSLEVMREQRENSPSNRSRDSPYGQALSVSPKAVQDLQKAATVLKNTRHEAEVLKLLNTVQPASPRSPRS</sequence>
<name>A0AAV3ZPZ4_9GAST</name>
<dbReference type="Proteomes" id="UP000735302">
    <property type="component" value="Unassembled WGS sequence"/>
</dbReference>